<evidence type="ECO:0000313" key="2">
    <source>
        <dbReference type="EMBL" id="CAA9243478.1"/>
    </source>
</evidence>
<keyword evidence="1" id="KW-1133">Transmembrane helix</keyword>
<feature type="transmembrane region" description="Helical" evidence="1">
    <location>
        <begin position="36"/>
        <end position="56"/>
    </location>
</feature>
<proteinExistence type="predicted"/>
<keyword evidence="1" id="KW-0812">Transmembrane</keyword>
<protein>
    <submittedName>
        <fullName evidence="2">Uncharacterized protein</fullName>
    </submittedName>
</protein>
<keyword evidence="1" id="KW-0472">Membrane</keyword>
<dbReference type="AlphaFoldDB" id="A0A6J4I6P6"/>
<accession>A0A6J4I6P6</accession>
<name>A0A6J4I6P6_9ACTN</name>
<sequence length="215" mass="23089">MFTHLDDPAPPTAAPEMADRAVAEGRRRLRRRQATLGGVTAALLLVVGVVGGLTMARGDDRDGVVVASRGDGEGRLEGSDLGSTDSLRMLSMFGARGSRPGVVRAAVDAAEYQALWDAVSGDTQPPPVDFPREVVVSITLRDGGCGSRLARFDNTGGVLTPVFEVDPLPRTCQLMEPGASTYVVALDRRSVRPPYALPWSEKYEYAERRPEVRVP</sequence>
<evidence type="ECO:0000256" key="1">
    <source>
        <dbReference type="SAM" id="Phobius"/>
    </source>
</evidence>
<dbReference type="EMBL" id="CADCTF010000096">
    <property type="protein sequence ID" value="CAA9243478.1"/>
    <property type="molecule type" value="Genomic_DNA"/>
</dbReference>
<reference evidence="2" key="1">
    <citation type="submission" date="2020-02" db="EMBL/GenBank/DDBJ databases">
        <authorList>
            <person name="Meier V. D."/>
        </authorList>
    </citation>
    <scope>NUCLEOTIDE SEQUENCE</scope>
    <source>
        <strain evidence="2">AVDCRST_MAG50</strain>
    </source>
</reference>
<gene>
    <name evidence="2" type="ORF">AVDCRST_MAG50-1774</name>
</gene>
<organism evidence="2">
    <name type="scientific">uncultured Acidimicrobiales bacterium</name>
    <dbReference type="NCBI Taxonomy" id="310071"/>
    <lineage>
        <taxon>Bacteria</taxon>
        <taxon>Bacillati</taxon>
        <taxon>Actinomycetota</taxon>
        <taxon>Acidimicrobiia</taxon>
        <taxon>Acidimicrobiales</taxon>
        <taxon>environmental samples</taxon>
    </lineage>
</organism>